<dbReference type="Proteomes" id="UP000054564">
    <property type="component" value="Unassembled WGS sequence"/>
</dbReference>
<accession>A0A0L0VHQ6</accession>
<dbReference type="EMBL" id="AJIL01000052">
    <property type="protein sequence ID" value="KNE98827.1"/>
    <property type="molecule type" value="Genomic_DNA"/>
</dbReference>
<dbReference type="SUPFAM" id="SSF57850">
    <property type="entry name" value="RING/U-box"/>
    <property type="match status" value="1"/>
</dbReference>
<dbReference type="CDD" id="cd16448">
    <property type="entry name" value="RING-H2"/>
    <property type="match status" value="1"/>
</dbReference>
<dbReference type="InterPro" id="IPR013083">
    <property type="entry name" value="Znf_RING/FYVE/PHD"/>
</dbReference>
<evidence type="ECO:0000256" key="1">
    <source>
        <dbReference type="SAM" id="MobiDB-lite"/>
    </source>
</evidence>
<dbReference type="AlphaFoldDB" id="A0A0L0VHQ6"/>
<evidence type="ECO:0000313" key="3">
    <source>
        <dbReference type="Proteomes" id="UP000054564"/>
    </source>
</evidence>
<feature type="region of interest" description="Disordered" evidence="1">
    <location>
        <begin position="228"/>
        <end position="253"/>
    </location>
</feature>
<proteinExistence type="predicted"/>
<dbReference type="OrthoDB" id="10298824at2759"/>
<comment type="caution">
    <text evidence="2">The sequence shown here is derived from an EMBL/GenBank/DDBJ whole genome shotgun (WGS) entry which is preliminary data.</text>
</comment>
<dbReference type="STRING" id="1165861.A0A0L0VHQ6"/>
<evidence type="ECO:0008006" key="4">
    <source>
        <dbReference type="Google" id="ProtNLM"/>
    </source>
</evidence>
<evidence type="ECO:0000313" key="2">
    <source>
        <dbReference type="EMBL" id="KNE98827.1"/>
    </source>
</evidence>
<name>A0A0L0VHQ6_9BASI</name>
<gene>
    <name evidence="2" type="ORF">PSTG_07849</name>
</gene>
<organism evidence="2 3">
    <name type="scientific">Puccinia striiformis f. sp. tritici PST-78</name>
    <dbReference type="NCBI Taxonomy" id="1165861"/>
    <lineage>
        <taxon>Eukaryota</taxon>
        <taxon>Fungi</taxon>
        <taxon>Dikarya</taxon>
        <taxon>Basidiomycota</taxon>
        <taxon>Pucciniomycotina</taxon>
        <taxon>Pucciniomycetes</taxon>
        <taxon>Pucciniales</taxon>
        <taxon>Pucciniaceae</taxon>
        <taxon>Puccinia</taxon>
    </lineage>
</organism>
<keyword evidence="3" id="KW-1185">Reference proteome</keyword>
<protein>
    <recommendedName>
        <fullName evidence="4">RING-type domain-containing protein</fullName>
    </recommendedName>
</protein>
<dbReference type="Gene3D" id="3.30.40.10">
    <property type="entry name" value="Zinc/RING finger domain, C3HC4 (zinc finger)"/>
    <property type="match status" value="1"/>
</dbReference>
<sequence>MDQPNLPGEDHNEASDSPVRYLEAVLRSRTGLGIGSNIRLIPFSYLQILVPIEDLIDTLSVRQRLLIVIYFLEIDTHLFRLRNVPNARNQVLIEPPTDRLQSELDEAHRELILINPERYTDFHAGLMNEWLTLLVHSDDPEDKAEGMEILLQHLVNTNGLELSSDNPATDPCSICQDDYLPADSIIILHCHITHRFHRRCIELAPEMMACEGHLNLNKRIVAMAVEPSRGEPVRPGPAGRAEIAPEYTASYSA</sequence>
<reference evidence="3" key="1">
    <citation type="submission" date="2014-03" db="EMBL/GenBank/DDBJ databases">
        <title>The Genome Sequence of Puccinia striiformis f. sp. tritici PST-78.</title>
        <authorList>
            <consortium name="The Broad Institute Genome Sequencing Platform"/>
            <person name="Cuomo C."/>
            <person name="Hulbert S."/>
            <person name="Chen X."/>
            <person name="Walker B."/>
            <person name="Young S.K."/>
            <person name="Zeng Q."/>
            <person name="Gargeya S."/>
            <person name="Fitzgerald M."/>
            <person name="Haas B."/>
            <person name="Abouelleil A."/>
            <person name="Alvarado L."/>
            <person name="Arachchi H.M."/>
            <person name="Berlin A.M."/>
            <person name="Chapman S.B."/>
            <person name="Goldberg J."/>
            <person name="Griggs A."/>
            <person name="Gujja S."/>
            <person name="Hansen M."/>
            <person name="Howarth C."/>
            <person name="Imamovic A."/>
            <person name="Larimer J."/>
            <person name="McCowan C."/>
            <person name="Montmayeur A."/>
            <person name="Murphy C."/>
            <person name="Neiman D."/>
            <person name="Pearson M."/>
            <person name="Priest M."/>
            <person name="Roberts A."/>
            <person name="Saif S."/>
            <person name="Shea T."/>
            <person name="Sisk P."/>
            <person name="Sykes S."/>
            <person name="Wortman J."/>
            <person name="Nusbaum C."/>
            <person name="Birren B."/>
        </authorList>
    </citation>
    <scope>NUCLEOTIDE SEQUENCE [LARGE SCALE GENOMIC DNA]</scope>
    <source>
        <strain evidence="3">race PST-78</strain>
    </source>
</reference>